<evidence type="ECO:0000313" key="11">
    <source>
        <dbReference type="EMBL" id="KAJ7982709.1"/>
    </source>
</evidence>
<keyword evidence="4 8" id="KW-0808">Transferase</keyword>
<feature type="region of interest" description="Disordered" evidence="9">
    <location>
        <begin position="1"/>
        <end position="20"/>
    </location>
</feature>
<evidence type="ECO:0000256" key="8">
    <source>
        <dbReference type="PROSITE-ProRule" id="PRU01016"/>
    </source>
</evidence>
<evidence type="ECO:0000256" key="2">
    <source>
        <dbReference type="ARBA" id="ARBA00011975"/>
    </source>
</evidence>
<comment type="subcellular location">
    <subcellularLocation>
        <location evidence="1">Nucleus</location>
    </subcellularLocation>
</comment>
<evidence type="ECO:0000256" key="3">
    <source>
        <dbReference type="ARBA" id="ARBA00022603"/>
    </source>
</evidence>
<dbReference type="PROSITE" id="PS51679">
    <property type="entry name" value="SAM_MT_C5"/>
    <property type="match status" value="1"/>
</dbReference>
<gene>
    <name evidence="11" type="ORF">O6P43_001800</name>
</gene>
<dbReference type="AlphaFoldDB" id="A0AAD7QJT9"/>
<dbReference type="SMART" id="SM00439">
    <property type="entry name" value="BAH"/>
    <property type="match status" value="1"/>
</dbReference>
<dbReference type="EMBL" id="JARAOO010000001">
    <property type="protein sequence ID" value="KAJ7982709.1"/>
    <property type="molecule type" value="Genomic_DNA"/>
</dbReference>
<sequence>MKEDDGVEEQEDPEDDDTDEDTLLLVEGAQKVPSVSKQVKLCSMNGEIRWDGEPYWKNMFWWNRVLPVHDFVYISPFYFLEERAEKGTYKRNVGLKAYIICQLLEDIVQKELKQDGVQVHPGLNSEGFIDQKMYQVKRHTFLIFKRSITVKKTCIMSIESLEGKCEVKKKTDLPACCAPAKFEHVFFCEHLYDPSNGSLKQLPAHTKIRYSTGNLTGDAAARRKRIADSGVSLTNWAIEYEAPAGDAFKLNHPEALMFINNCNVILRAVMGKCGDEDDCISTSEAVELAASLDEKLINDLPMPAQVDFINGGPPCQGFSGMNRFNQSTWSKVQCEMILAFLSFVDYFRPKYFLLENVRNFVSFNKGQTFHLTVDSLLEMGYQVWFGILEAGVYGVSQSRKRAFIWAGKARADSS</sequence>
<dbReference type="GO" id="GO:0003682">
    <property type="term" value="F:chromatin binding"/>
    <property type="evidence" value="ECO:0007669"/>
    <property type="project" value="InterPro"/>
</dbReference>
<dbReference type="Proteomes" id="UP001163823">
    <property type="component" value="Chromosome 1"/>
</dbReference>
<dbReference type="Gene3D" id="2.30.30.490">
    <property type="match status" value="1"/>
</dbReference>
<keyword evidence="6" id="KW-0238">DNA-binding</keyword>
<dbReference type="Pfam" id="PF01426">
    <property type="entry name" value="BAH"/>
    <property type="match status" value="1"/>
</dbReference>
<accession>A0AAD7QJT9</accession>
<reference evidence="11 12" key="1">
    <citation type="journal article" date="2023" name="Science">
        <title>Elucidation of the pathway for biosynthesis of saponin adjuvants from the soapbark tree.</title>
        <authorList>
            <person name="Reed J."/>
            <person name="Orme A."/>
            <person name="El-Demerdash A."/>
            <person name="Owen C."/>
            <person name="Martin L.B.B."/>
            <person name="Misra R.C."/>
            <person name="Kikuchi S."/>
            <person name="Rejzek M."/>
            <person name="Martin A.C."/>
            <person name="Harkess A."/>
            <person name="Leebens-Mack J."/>
            <person name="Louveau T."/>
            <person name="Stephenson M.J."/>
            <person name="Osbourn A."/>
        </authorList>
    </citation>
    <scope>NUCLEOTIDE SEQUENCE [LARGE SCALE GENOMIC DNA]</scope>
    <source>
        <strain evidence="11">S10</strain>
    </source>
</reference>
<dbReference type="InterPro" id="IPR029063">
    <property type="entry name" value="SAM-dependent_MTases_sf"/>
</dbReference>
<dbReference type="Pfam" id="PF00145">
    <property type="entry name" value="DNA_methylase"/>
    <property type="match status" value="1"/>
</dbReference>
<keyword evidence="5 8" id="KW-0949">S-adenosyl-L-methionine</keyword>
<dbReference type="InterPro" id="IPR001525">
    <property type="entry name" value="C5_MeTfrase"/>
</dbReference>
<dbReference type="KEGG" id="qsa:O6P43_001800"/>
<dbReference type="EC" id="2.1.1.37" evidence="2"/>
<dbReference type="Gene3D" id="3.40.50.150">
    <property type="entry name" value="Vaccinia Virus protein VP39"/>
    <property type="match status" value="1"/>
</dbReference>
<dbReference type="PANTHER" id="PTHR10629:SF52">
    <property type="entry name" value="DNA (CYTOSINE-5)-METHYLTRANSFERASE 1"/>
    <property type="match status" value="1"/>
</dbReference>
<name>A0AAD7QJT9_QUISA</name>
<dbReference type="SUPFAM" id="SSF53335">
    <property type="entry name" value="S-adenosyl-L-methionine-dependent methyltransferases"/>
    <property type="match status" value="1"/>
</dbReference>
<dbReference type="PROSITE" id="PS00094">
    <property type="entry name" value="C5_MTASE_1"/>
    <property type="match status" value="1"/>
</dbReference>
<organism evidence="11 12">
    <name type="scientific">Quillaja saponaria</name>
    <name type="common">Soap bark tree</name>
    <dbReference type="NCBI Taxonomy" id="32244"/>
    <lineage>
        <taxon>Eukaryota</taxon>
        <taxon>Viridiplantae</taxon>
        <taxon>Streptophyta</taxon>
        <taxon>Embryophyta</taxon>
        <taxon>Tracheophyta</taxon>
        <taxon>Spermatophyta</taxon>
        <taxon>Magnoliopsida</taxon>
        <taxon>eudicotyledons</taxon>
        <taxon>Gunneridae</taxon>
        <taxon>Pentapetalae</taxon>
        <taxon>rosids</taxon>
        <taxon>fabids</taxon>
        <taxon>Fabales</taxon>
        <taxon>Quillajaceae</taxon>
        <taxon>Quillaja</taxon>
    </lineage>
</organism>
<dbReference type="GO" id="GO:0005634">
    <property type="term" value="C:nucleus"/>
    <property type="evidence" value="ECO:0007669"/>
    <property type="project" value="UniProtKB-SubCell"/>
</dbReference>
<dbReference type="InterPro" id="IPR018117">
    <property type="entry name" value="C5_DNA_meth_AS"/>
</dbReference>
<keyword evidence="12" id="KW-1185">Reference proteome</keyword>
<evidence type="ECO:0000256" key="1">
    <source>
        <dbReference type="ARBA" id="ARBA00004123"/>
    </source>
</evidence>
<comment type="caution">
    <text evidence="11">The sequence shown here is derived from an EMBL/GenBank/DDBJ whole genome shotgun (WGS) entry which is preliminary data.</text>
</comment>
<feature type="domain" description="BAH" evidence="10">
    <location>
        <begin position="64"/>
        <end position="203"/>
    </location>
</feature>
<dbReference type="GO" id="GO:0003677">
    <property type="term" value="F:DNA binding"/>
    <property type="evidence" value="ECO:0007669"/>
    <property type="project" value="UniProtKB-KW"/>
</dbReference>
<dbReference type="InterPro" id="IPR001025">
    <property type="entry name" value="BAH_dom"/>
</dbReference>
<evidence type="ECO:0000259" key="10">
    <source>
        <dbReference type="PROSITE" id="PS51038"/>
    </source>
</evidence>
<evidence type="ECO:0000256" key="4">
    <source>
        <dbReference type="ARBA" id="ARBA00022679"/>
    </source>
</evidence>
<evidence type="ECO:0000256" key="7">
    <source>
        <dbReference type="ARBA" id="ARBA00023242"/>
    </source>
</evidence>
<proteinExistence type="inferred from homology"/>
<feature type="active site" evidence="8">
    <location>
        <position position="315"/>
    </location>
</feature>
<keyword evidence="7" id="KW-0539">Nucleus</keyword>
<evidence type="ECO:0000313" key="12">
    <source>
        <dbReference type="Proteomes" id="UP001163823"/>
    </source>
</evidence>
<dbReference type="PRINTS" id="PR00105">
    <property type="entry name" value="C5METTRFRASE"/>
</dbReference>
<dbReference type="InterPro" id="IPR043151">
    <property type="entry name" value="BAH_sf"/>
</dbReference>
<dbReference type="GO" id="GO:0003886">
    <property type="term" value="F:DNA (cytosine-5-)-methyltransferase activity"/>
    <property type="evidence" value="ECO:0007669"/>
    <property type="project" value="UniProtKB-EC"/>
</dbReference>
<keyword evidence="3 8" id="KW-0489">Methyltransferase</keyword>
<dbReference type="GO" id="GO:0044027">
    <property type="term" value="P:negative regulation of gene expression via chromosomal CpG island methylation"/>
    <property type="evidence" value="ECO:0007669"/>
    <property type="project" value="TreeGrafter"/>
</dbReference>
<dbReference type="InterPro" id="IPR050390">
    <property type="entry name" value="C5-Methyltransferase"/>
</dbReference>
<dbReference type="GO" id="GO:0032259">
    <property type="term" value="P:methylation"/>
    <property type="evidence" value="ECO:0007669"/>
    <property type="project" value="UniProtKB-KW"/>
</dbReference>
<dbReference type="PANTHER" id="PTHR10629">
    <property type="entry name" value="CYTOSINE-SPECIFIC METHYLTRANSFERASE"/>
    <property type="match status" value="1"/>
</dbReference>
<dbReference type="PROSITE" id="PS51038">
    <property type="entry name" value="BAH"/>
    <property type="match status" value="1"/>
</dbReference>
<protein>
    <recommendedName>
        <fullName evidence="2">DNA (cytosine-5-)-methyltransferase</fullName>
        <ecNumber evidence="2">2.1.1.37</ecNumber>
    </recommendedName>
</protein>
<evidence type="ECO:0000256" key="5">
    <source>
        <dbReference type="ARBA" id="ARBA00022691"/>
    </source>
</evidence>
<evidence type="ECO:0000256" key="6">
    <source>
        <dbReference type="ARBA" id="ARBA00023125"/>
    </source>
</evidence>
<comment type="similarity">
    <text evidence="8">Belongs to the class I-like SAM-binding methyltransferase superfamily. C5-methyltransferase family.</text>
</comment>
<evidence type="ECO:0000256" key="9">
    <source>
        <dbReference type="SAM" id="MobiDB-lite"/>
    </source>
</evidence>